<organism evidence="6 7">
    <name type="scientific">Triplophysa tibetana</name>
    <dbReference type="NCBI Taxonomy" id="1572043"/>
    <lineage>
        <taxon>Eukaryota</taxon>
        <taxon>Metazoa</taxon>
        <taxon>Chordata</taxon>
        <taxon>Craniata</taxon>
        <taxon>Vertebrata</taxon>
        <taxon>Euteleostomi</taxon>
        <taxon>Actinopterygii</taxon>
        <taxon>Neopterygii</taxon>
        <taxon>Teleostei</taxon>
        <taxon>Ostariophysi</taxon>
        <taxon>Cypriniformes</taxon>
        <taxon>Nemacheilidae</taxon>
        <taxon>Triplophysa</taxon>
    </lineage>
</organism>
<evidence type="ECO:0000256" key="2">
    <source>
        <dbReference type="ARBA" id="ARBA00023054"/>
    </source>
</evidence>
<accession>A0A5A9NM27</accession>
<feature type="coiled-coil region" evidence="3">
    <location>
        <begin position="242"/>
        <end position="316"/>
    </location>
</feature>
<feature type="coiled-coil region" evidence="3">
    <location>
        <begin position="77"/>
        <end position="111"/>
    </location>
</feature>
<dbReference type="PANTHER" id="PTHR23239">
    <property type="entry name" value="INTERMEDIATE FILAMENT"/>
    <property type="match status" value="1"/>
</dbReference>
<dbReference type="SMART" id="SM01391">
    <property type="entry name" value="Filament"/>
    <property type="match status" value="1"/>
</dbReference>
<dbReference type="Pfam" id="PF00038">
    <property type="entry name" value="Filament"/>
    <property type="match status" value="1"/>
</dbReference>
<gene>
    <name evidence="6" type="ORF">E1301_Tti018266</name>
</gene>
<evidence type="ECO:0000256" key="1">
    <source>
        <dbReference type="ARBA" id="ARBA00022754"/>
    </source>
</evidence>
<dbReference type="SUPFAM" id="SSF64593">
    <property type="entry name" value="Intermediate filament protein, coiled coil region"/>
    <property type="match status" value="2"/>
</dbReference>
<dbReference type="OrthoDB" id="2441647at2759"/>
<dbReference type="FunFam" id="1.20.5.170:FF:000002">
    <property type="entry name" value="Type I keratin KA11"/>
    <property type="match status" value="1"/>
</dbReference>
<comment type="caution">
    <text evidence="6">The sequence shown here is derived from an EMBL/GenBank/DDBJ whole genome shotgun (WGS) entry which is preliminary data.</text>
</comment>
<protein>
    <submittedName>
        <fullName evidence="6">Keratin, type I cytoskeletal 50 kDa GK50</fullName>
    </submittedName>
</protein>
<evidence type="ECO:0000256" key="4">
    <source>
        <dbReference type="SAM" id="MobiDB-lite"/>
    </source>
</evidence>
<dbReference type="InterPro" id="IPR039008">
    <property type="entry name" value="IF_rod_dom"/>
</dbReference>
<dbReference type="Gene3D" id="1.20.5.500">
    <property type="entry name" value="Single helix bin"/>
    <property type="match status" value="1"/>
</dbReference>
<dbReference type="InterPro" id="IPR002957">
    <property type="entry name" value="Keratin_I"/>
</dbReference>
<sequence>MASSYSRSTSYMSSGGSVMNSSRSSRMSVSSSRMSTARSGSVYGGAGGSGIRISTASSGGFNMSDDTNIIGNEKGTMQSLNDRLATYLTKVRALEKANADLELKIQQFLDNKLTPSARDYSAYYATIKDLQDKIMAEINLKGGIHLSIDNTSLAVNDFKMKYEAEHAMRQSVEADIIGLKQVLQDFDMTIKDLSVQIEGLKEELVFMKKNHEEDLLAARSQMSGQVNVEVDAPQQDNLTMVLHELREHYEAVTAKNQRELDEWFKTKTESLKEVVVISTTDLKSSRSEINTLKSRVQALEVELQALLSLKSSLEATLTETKSRYSLKLSGFQSQVTFLESQITQIRLDCDRQSQEYQILLDIKARLEMEITEYRRLLDGEVAIKTTSSTTNVTSTTSRTKVITVMEKVEDGKTVSSSSTSSFSSSRIN</sequence>
<dbReference type="GO" id="GO:0005198">
    <property type="term" value="F:structural molecule activity"/>
    <property type="evidence" value="ECO:0007669"/>
    <property type="project" value="InterPro"/>
</dbReference>
<dbReference type="Proteomes" id="UP000324632">
    <property type="component" value="Chromosome 16"/>
</dbReference>
<dbReference type="PANTHER" id="PTHR23239:SF367">
    <property type="entry name" value="KERATIN 15-RELATED"/>
    <property type="match status" value="1"/>
</dbReference>
<feature type="compositionally biased region" description="Low complexity" evidence="4">
    <location>
        <begin position="1"/>
        <end position="41"/>
    </location>
</feature>
<evidence type="ECO:0000313" key="7">
    <source>
        <dbReference type="Proteomes" id="UP000324632"/>
    </source>
</evidence>
<evidence type="ECO:0000256" key="3">
    <source>
        <dbReference type="SAM" id="Coils"/>
    </source>
</evidence>
<name>A0A5A9NM27_9TELE</name>
<dbReference type="GO" id="GO:0005882">
    <property type="term" value="C:intermediate filament"/>
    <property type="evidence" value="ECO:0007669"/>
    <property type="project" value="UniProtKB-KW"/>
</dbReference>
<keyword evidence="2 3" id="KW-0175">Coiled coil</keyword>
<keyword evidence="1" id="KW-0403">Intermediate filament</keyword>
<evidence type="ECO:0000313" key="6">
    <source>
        <dbReference type="EMBL" id="KAA0710029.1"/>
    </source>
</evidence>
<dbReference type="Gene3D" id="1.20.5.1160">
    <property type="entry name" value="Vasodilator-stimulated phosphoprotein"/>
    <property type="match status" value="1"/>
</dbReference>
<feature type="coiled-coil region" evidence="3">
    <location>
        <begin position="183"/>
        <end position="210"/>
    </location>
</feature>
<keyword evidence="7" id="KW-1185">Reference proteome</keyword>
<dbReference type="Gene3D" id="1.20.5.170">
    <property type="match status" value="1"/>
</dbReference>
<evidence type="ECO:0000259" key="5">
    <source>
        <dbReference type="PROSITE" id="PS51842"/>
    </source>
</evidence>
<dbReference type="PROSITE" id="PS51842">
    <property type="entry name" value="IF_ROD_2"/>
    <property type="match status" value="1"/>
</dbReference>
<feature type="region of interest" description="Disordered" evidence="4">
    <location>
        <begin position="1"/>
        <end position="43"/>
    </location>
</feature>
<dbReference type="EMBL" id="SOYY01000016">
    <property type="protein sequence ID" value="KAA0710029.1"/>
    <property type="molecule type" value="Genomic_DNA"/>
</dbReference>
<reference evidence="6 7" key="1">
    <citation type="journal article" date="2019" name="Mol. Ecol. Resour.">
        <title>Chromosome-level genome assembly of Triplophysa tibetana, a fish adapted to the harsh high-altitude environment of the Tibetan Plateau.</title>
        <authorList>
            <person name="Yang X."/>
            <person name="Liu H."/>
            <person name="Ma Z."/>
            <person name="Zou Y."/>
            <person name="Zou M."/>
            <person name="Mao Y."/>
            <person name="Li X."/>
            <person name="Wang H."/>
            <person name="Chen T."/>
            <person name="Wang W."/>
            <person name="Yang R."/>
        </authorList>
    </citation>
    <scope>NUCLEOTIDE SEQUENCE [LARGE SCALE GENOMIC DNA]</scope>
    <source>
        <strain evidence="6">TTIB1903HZAU</strain>
        <tissue evidence="6">Muscle</tissue>
    </source>
</reference>
<feature type="domain" description="IF rod" evidence="5">
    <location>
        <begin position="73"/>
        <end position="384"/>
    </location>
</feature>
<dbReference type="PRINTS" id="PR01248">
    <property type="entry name" value="TYPE1KERATIN"/>
</dbReference>
<dbReference type="AlphaFoldDB" id="A0A5A9NM27"/>
<proteinExistence type="predicted"/>